<dbReference type="InterPro" id="IPR008969">
    <property type="entry name" value="CarboxyPept-like_regulatory"/>
</dbReference>
<dbReference type="InterPro" id="IPR039426">
    <property type="entry name" value="TonB-dep_rcpt-like"/>
</dbReference>
<keyword evidence="2 8" id="KW-0813">Transport</keyword>
<evidence type="ECO:0000256" key="4">
    <source>
        <dbReference type="ARBA" id="ARBA00022692"/>
    </source>
</evidence>
<evidence type="ECO:0000256" key="1">
    <source>
        <dbReference type="ARBA" id="ARBA00004571"/>
    </source>
</evidence>
<evidence type="ECO:0000256" key="9">
    <source>
        <dbReference type="RuleBase" id="RU003357"/>
    </source>
</evidence>
<dbReference type="OrthoDB" id="9760333at2"/>
<evidence type="ECO:0000256" key="3">
    <source>
        <dbReference type="ARBA" id="ARBA00022452"/>
    </source>
</evidence>
<evidence type="ECO:0000256" key="8">
    <source>
        <dbReference type="PROSITE-ProRule" id="PRU01360"/>
    </source>
</evidence>
<keyword evidence="6 8" id="KW-0472">Membrane</keyword>
<dbReference type="SUPFAM" id="SSF56935">
    <property type="entry name" value="Porins"/>
    <property type="match status" value="1"/>
</dbReference>
<keyword evidence="4 8" id="KW-0812">Transmembrane</keyword>
<dbReference type="RefSeq" id="WP_124751863.1">
    <property type="nucleotide sequence ID" value="NZ_RQYS01000034.1"/>
</dbReference>
<dbReference type="Pfam" id="PF00593">
    <property type="entry name" value="TonB_dep_Rec_b-barrel"/>
    <property type="match status" value="1"/>
</dbReference>
<accession>A0A3P1XM77</accession>
<dbReference type="PANTHER" id="PTHR30069:SF57">
    <property type="entry name" value="TONB-DEPENDENT RECEPTOR"/>
    <property type="match status" value="1"/>
</dbReference>
<evidence type="ECO:0000313" key="13">
    <source>
        <dbReference type="Proteomes" id="UP000278609"/>
    </source>
</evidence>
<reference evidence="12 13" key="1">
    <citation type="submission" date="2018-11" db="EMBL/GenBank/DDBJ databases">
        <title>Genomes From Bacteria Associated with the Canine Oral Cavity: a Test Case for Automated Genome-Based Taxonomic Assignment.</title>
        <authorList>
            <person name="Coil D.A."/>
            <person name="Jospin G."/>
            <person name="Darling A.E."/>
            <person name="Wallis C."/>
            <person name="Davis I.J."/>
            <person name="Harris S."/>
            <person name="Eisen J.A."/>
            <person name="Holcombe L.J."/>
            <person name="O'Flynn C."/>
        </authorList>
    </citation>
    <scope>NUCLEOTIDE SEQUENCE [LARGE SCALE GENOMIC DNA]</scope>
    <source>
        <strain evidence="12 13">OH2617_COT-023</strain>
    </source>
</reference>
<dbReference type="AlphaFoldDB" id="A0A3P1XM77"/>
<dbReference type="CDD" id="cd01347">
    <property type="entry name" value="ligand_gated_channel"/>
    <property type="match status" value="1"/>
</dbReference>
<dbReference type="Pfam" id="PF13715">
    <property type="entry name" value="CarbopepD_reg_2"/>
    <property type="match status" value="1"/>
</dbReference>
<dbReference type="Gene3D" id="2.40.170.20">
    <property type="entry name" value="TonB-dependent receptor, beta-barrel domain"/>
    <property type="match status" value="1"/>
</dbReference>
<dbReference type="GO" id="GO:0044718">
    <property type="term" value="P:siderophore transmembrane transport"/>
    <property type="evidence" value="ECO:0007669"/>
    <property type="project" value="TreeGrafter"/>
</dbReference>
<dbReference type="Gene3D" id="2.60.40.1120">
    <property type="entry name" value="Carboxypeptidase-like, regulatory domain"/>
    <property type="match status" value="1"/>
</dbReference>
<evidence type="ECO:0000256" key="6">
    <source>
        <dbReference type="ARBA" id="ARBA00023136"/>
    </source>
</evidence>
<comment type="similarity">
    <text evidence="8 9">Belongs to the TonB-dependent receptor family.</text>
</comment>
<keyword evidence="3 8" id="KW-1134">Transmembrane beta strand</keyword>
<feature type="domain" description="TonB-dependent receptor-like beta-barrel" evidence="10">
    <location>
        <begin position="334"/>
        <end position="769"/>
    </location>
</feature>
<comment type="subcellular location">
    <subcellularLocation>
        <location evidence="1 8">Cell outer membrane</location>
        <topology evidence="1 8">Multi-pass membrane protein</topology>
    </subcellularLocation>
</comment>
<dbReference type="Proteomes" id="UP000278609">
    <property type="component" value="Unassembled WGS sequence"/>
</dbReference>
<organism evidence="12 13">
    <name type="scientific">Tannerella forsythia</name>
    <name type="common">Bacteroides forsythus</name>
    <dbReference type="NCBI Taxonomy" id="28112"/>
    <lineage>
        <taxon>Bacteria</taxon>
        <taxon>Pseudomonadati</taxon>
        <taxon>Bacteroidota</taxon>
        <taxon>Bacteroidia</taxon>
        <taxon>Bacteroidales</taxon>
        <taxon>Tannerellaceae</taxon>
        <taxon>Tannerella</taxon>
    </lineage>
</organism>
<dbReference type="InterPro" id="IPR036942">
    <property type="entry name" value="Beta-barrel_TonB_sf"/>
</dbReference>
<dbReference type="PANTHER" id="PTHR30069">
    <property type="entry name" value="TONB-DEPENDENT OUTER MEMBRANE RECEPTOR"/>
    <property type="match status" value="1"/>
</dbReference>
<dbReference type="Pfam" id="PF07715">
    <property type="entry name" value="Plug"/>
    <property type="match status" value="1"/>
</dbReference>
<evidence type="ECO:0000259" key="10">
    <source>
        <dbReference type="Pfam" id="PF00593"/>
    </source>
</evidence>
<evidence type="ECO:0000256" key="2">
    <source>
        <dbReference type="ARBA" id="ARBA00022448"/>
    </source>
</evidence>
<keyword evidence="12" id="KW-0675">Receptor</keyword>
<evidence type="ECO:0000256" key="5">
    <source>
        <dbReference type="ARBA" id="ARBA00023077"/>
    </source>
</evidence>
<dbReference type="SUPFAM" id="SSF49464">
    <property type="entry name" value="Carboxypeptidase regulatory domain-like"/>
    <property type="match status" value="1"/>
</dbReference>
<gene>
    <name evidence="12" type="ORF">EII40_08645</name>
</gene>
<dbReference type="Gene3D" id="2.170.130.10">
    <property type="entry name" value="TonB-dependent receptor, plug domain"/>
    <property type="match status" value="1"/>
</dbReference>
<keyword evidence="5 9" id="KW-0798">TonB box</keyword>
<dbReference type="GO" id="GO:0015344">
    <property type="term" value="F:siderophore uptake transmembrane transporter activity"/>
    <property type="evidence" value="ECO:0007669"/>
    <property type="project" value="TreeGrafter"/>
</dbReference>
<dbReference type="EMBL" id="RQYS01000034">
    <property type="protein sequence ID" value="RRD59872.1"/>
    <property type="molecule type" value="Genomic_DNA"/>
</dbReference>
<feature type="domain" description="TonB-dependent receptor plug" evidence="11">
    <location>
        <begin position="126"/>
        <end position="231"/>
    </location>
</feature>
<dbReference type="InterPro" id="IPR000531">
    <property type="entry name" value="Beta-barrel_TonB"/>
</dbReference>
<evidence type="ECO:0000313" key="12">
    <source>
        <dbReference type="EMBL" id="RRD59872.1"/>
    </source>
</evidence>
<dbReference type="InterPro" id="IPR037066">
    <property type="entry name" value="Plug_dom_sf"/>
</dbReference>
<sequence>MKKITILLVLNILCVITVFSQKVTTDAMLFGHVKSKETQEHIPYATIFVKGTKLGTAADGTGHFKLPHLPAGKQTIIAQYVGYKPQEIEVTMTPGKGTEVYFELEEDVFNLEQVVVTGTRTQHYVKNVPIRTEVVTSQALKNKNAWNVFEALEGVPGIRVEQQCQFCNFSMVRMQGLGAEHTQVLINGQPVYSGLASVYGLEQIGTGDVDRIEVVKGAGSALYGSSAVAGAINIITKEPSPVPSISADVQFGNHGSNVYNFSSSMRNTRGNIGLSVYAQKIDHDAIDATAEGSTRSEVNRKDSISDRVASKLHNLGFSFYVNDPFFGSDKLVLRGKAINEKREGGKIAGDYYKNPFTDGTENITTNRYEAEMNYTKHFGEKFELNFNNTYIHHKREATNDSYLNDYLSTHNDSTPNVLDMRPYLAHEKSFISTLTFGAKLGNHNLLFGAQYYTSRLDESGMYVVVDSTSKYFGNSYKSVAKKHADEFGAFVQDEWQVTPRLTVVPGVRVDHHSSGEEYTSDRKVFDKDFPQTRFKETSVNPRLAIKYQLSRNITLRANAGTGFRAPYGFSEDLHLCSGSPRVWKSSELKPETSRSANFSADYYGHHLQVSANVFYSYLKNKIDFADADDNVKNLGYTYQWRNVDDAVVQGVELTVLANPVRNLNVGVDFAFNHGTYKNEREDWKETKYQGISKYIPRFPTTTGSVKVEYTPSTWHFMLYGLYQGKMYIDYISEKEELSKIKETSPYMTFNARVSKRFGIVRLYAGANNIFNYLQDEKRLDDAAFMYAPVYGTLFYGGVSINITH</sequence>
<evidence type="ECO:0000259" key="11">
    <source>
        <dbReference type="Pfam" id="PF07715"/>
    </source>
</evidence>
<name>A0A3P1XM77_TANFO</name>
<comment type="caution">
    <text evidence="12">The sequence shown here is derived from an EMBL/GenBank/DDBJ whole genome shotgun (WGS) entry which is preliminary data.</text>
</comment>
<dbReference type="PROSITE" id="PS52016">
    <property type="entry name" value="TONB_DEPENDENT_REC_3"/>
    <property type="match status" value="1"/>
</dbReference>
<dbReference type="InterPro" id="IPR012910">
    <property type="entry name" value="Plug_dom"/>
</dbReference>
<keyword evidence="7 8" id="KW-0998">Cell outer membrane</keyword>
<protein>
    <submittedName>
        <fullName evidence="12">TonB-dependent receptor</fullName>
    </submittedName>
</protein>
<dbReference type="GO" id="GO:0009279">
    <property type="term" value="C:cell outer membrane"/>
    <property type="evidence" value="ECO:0007669"/>
    <property type="project" value="UniProtKB-SubCell"/>
</dbReference>
<proteinExistence type="inferred from homology"/>
<evidence type="ECO:0000256" key="7">
    <source>
        <dbReference type="ARBA" id="ARBA00023237"/>
    </source>
</evidence>